<accession>A0A5D3EH99</accession>
<dbReference type="InterPro" id="IPR036097">
    <property type="entry name" value="HisK_dim/P_sf"/>
</dbReference>
<dbReference type="GO" id="GO:0003700">
    <property type="term" value="F:DNA-binding transcription factor activity"/>
    <property type="evidence" value="ECO:0007669"/>
    <property type="project" value="InterPro"/>
</dbReference>
<evidence type="ECO:0000256" key="10">
    <source>
        <dbReference type="ARBA" id="ARBA00023163"/>
    </source>
</evidence>
<evidence type="ECO:0000256" key="7">
    <source>
        <dbReference type="ARBA" id="ARBA00022840"/>
    </source>
</evidence>
<dbReference type="PANTHER" id="PTHR43547">
    <property type="entry name" value="TWO-COMPONENT HISTIDINE KINASE"/>
    <property type="match status" value="1"/>
</dbReference>
<evidence type="ECO:0000313" key="17">
    <source>
        <dbReference type="Proteomes" id="UP000324383"/>
    </source>
</evidence>
<dbReference type="Pfam" id="PF12833">
    <property type="entry name" value="HTH_18"/>
    <property type="match status" value="1"/>
</dbReference>
<keyword evidence="9" id="KW-0805">Transcription regulation</keyword>
<dbReference type="EMBL" id="VKLW01000002">
    <property type="protein sequence ID" value="TYK35393.1"/>
    <property type="molecule type" value="Genomic_DNA"/>
</dbReference>
<dbReference type="InterPro" id="IPR011006">
    <property type="entry name" value="CheY-like_superfamily"/>
</dbReference>
<feature type="domain" description="Histidine kinase" evidence="14">
    <location>
        <begin position="816"/>
        <end position="1031"/>
    </location>
</feature>
<sequence>MKSYILLVLCFIYIQGKAQSISFLHLTTDDGMPNNSISSIYQDERGFMWFGTRNGIGLYNGRKIKVYQKEKGVSNTILYNDIYHITGDKNGHVYVMTNRGISVYDIEKDSFSIITRNNIRAQFYYKHLYAATSKQIFKYNGEKLESFYKLPNNKGYIKKLYVHSDSILIGSDQGLYILTPQRELSHPIPTGNISDIFRDSSGEYWVTESSGHGIYRIRGKKISNFRYKREDPTTISSSFTHRCCEDKEGNIWIGTFNGLNKYDKSTGKFSRYLKREQSKSLSHSSIWGLCCDEQGNIWIGTYSGGVNFFNPQKQIYREFLSSSKEEEGLSSPITGRMLEDKEGNLWICTERGGINKYNPVTQTYKRYISNSSANDLPHDNVRAIYYDSLQQVLWLGIHLKGLNRLDMNTGHFIQYKNEKEDKNSLPSNLVEDIIPYQKQLILATANGVTLFNPENGKSKALFQDKTALYNTRSTIGLTFDHEGTLWMVNNNNGVCSYHFGTHKFSVYKHKNANEHSLSSNSVNSIYEDSRKRLWFCTNENGIDLYRKETDDFINFDMRKNGIASNVVYNMCELSPDKLLVTTDKGFSILDYQQKKFKNYDELPLTCISENALYKSRKGEIFIGGTTGFISFYEKDLGETPRAYHIYPYRLIVNGKDVKVGDSSGILQKDITCTSKIVLKSTQNIFNIEYTSTDYIPFNKDKLIYRLEGFSNTWNILELNSITYTNLAPGKYTLVVKAEDVNEMLVPPSRMQIEILPPFYRTEWAYLLYIICVTIIAYYIIDTYRRRLKLQESLKYEKKHIEDIEKLNQIKLGFFTNISHEFRTPLTLIIGQMEMLLQIRSHAPNVYNKILGVYKSCLQLKELITELLDFRKQELGHMTIKVSKHNIVDFIYEHYLLFREYAVQRHISFNFEKSSDNISVWFDSRQMQKVMNNLVSNAFKYTKAGDSISISVRKRNQEVLVEVTDSGSGIAGKDIDKIFNRFYQADTYASYTGTGIGLALTKGIIELHHGSIDVSSELGEGTTFCIHLKTGKEHFAAEEVYTPANIFLSDDACQPNLISQEMLLQEQKNVSYENVLKGKKYKILIVEDNNSLREMLVSIFNTFYDVITASNGKEGLEKTCSEMPHIILSDIIMPEMSGTELCKAIKQNFDTCHIPVVLLTAKTAIEHKLEGLEMGADDYVTKPFNINILLSRCNNLINNRMVLQEKFSKQPQINTHILTTNILDKEFMDKAMEIIENEIDNGEFSVDRLVSQMGIARTKLFTKLKAITGQTPGEFIMTIRLKRAAYMLRSNPELNISEISDRVGFNTPKYFSKCFKGKFHTTPQAYRKDAPKFSKDFI</sequence>
<gene>
    <name evidence="16" type="ORF">FNJ60_01435</name>
</gene>
<evidence type="ECO:0000259" key="15">
    <source>
        <dbReference type="PROSITE" id="PS50110"/>
    </source>
</evidence>
<dbReference type="FunFam" id="3.30.565.10:FF:000037">
    <property type="entry name" value="Hybrid sensor histidine kinase/response regulator"/>
    <property type="match status" value="1"/>
</dbReference>
<evidence type="ECO:0000256" key="4">
    <source>
        <dbReference type="ARBA" id="ARBA00022679"/>
    </source>
</evidence>
<comment type="catalytic activity">
    <reaction evidence="1">
        <text>ATP + protein L-histidine = ADP + protein N-phospho-L-histidine.</text>
        <dbReference type="EC" id="2.7.13.3"/>
    </reaction>
</comment>
<evidence type="ECO:0000313" key="16">
    <source>
        <dbReference type="EMBL" id="TYK35393.1"/>
    </source>
</evidence>
<keyword evidence="10" id="KW-0804">Transcription</keyword>
<dbReference type="SUPFAM" id="SSF55874">
    <property type="entry name" value="ATPase domain of HSP90 chaperone/DNA topoisomerase II/histidine kinase"/>
    <property type="match status" value="1"/>
</dbReference>
<dbReference type="EC" id="2.7.13.3" evidence="2"/>
<dbReference type="PROSITE" id="PS50109">
    <property type="entry name" value="HIS_KIN"/>
    <property type="match status" value="1"/>
</dbReference>
<dbReference type="SUPFAM" id="SSF47384">
    <property type="entry name" value="Homodimeric domain of signal transducing histidine kinase"/>
    <property type="match status" value="1"/>
</dbReference>
<dbReference type="Gene3D" id="3.30.565.10">
    <property type="entry name" value="Histidine kinase-like ATPase, C-terminal domain"/>
    <property type="match status" value="1"/>
</dbReference>
<dbReference type="PANTHER" id="PTHR43547:SF2">
    <property type="entry name" value="HYBRID SIGNAL TRANSDUCTION HISTIDINE KINASE C"/>
    <property type="match status" value="1"/>
</dbReference>
<dbReference type="Pfam" id="PF00512">
    <property type="entry name" value="HisKA"/>
    <property type="match status" value="1"/>
</dbReference>
<dbReference type="SUPFAM" id="SSF52172">
    <property type="entry name" value="CheY-like"/>
    <property type="match status" value="1"/>
</dbReference>
<evidence type="ECO:0000259" key="13">
    <source>
        <dbReference type="PROSITE" id="PS01124"/>
    </source>
</evidence>
<evidence type="ECO:0000256" key="3">
    <source>
        <dbReference type="ARBA" id="ARBA00022553"/>
    </source>
</evidence>
<keyword evidence="5" id="KW-0547">Nucleotide-binding</keyword>
<dbReference type="InterPro" id="IPR003594">
    <property type="entry name" value="HATPase_dom"/>
</dbReference>
<feature type="transmembrane region" description="Helical" evidence="12">
    <location>
        <begin position="763"/>
        <end position="780"/>
    </location>
</feature>
<keyword evidence="12" id="KW-0472">Membrane</keyword>
<keyword evidence="7" id="KW-0067">ATP-binding</keyword>
<dbReference type="Gene3D" id="1.10.287.130">
    <property type="match status" value="1"/>
</dbReference>
<dbReference type="InterPro" id="IPR018060">
    <property type="entry name" value="HTH_AraC"/>
</dbReference>
<dbReference type="Pfam" id="PF02518">
    <property type="entry name" value="HATPase_c"/>
    <property type="match status" value="1"/>
</dbReference>
<dbReference type="CDD" id="cd17574">
    <property type="entry name" value="REC_OmpR"/>
    <property type="match status" value="1"/>
</dbReference>
<proteinExistence type="predicted"/>
<dbReference type="Pfam" id="PF07494">
    <property type="entry name" value="Reg_prop"/>
    <property type="match status" value="5"/>
</dbReference>
<dbReference type="SMART" id="SM00448">
    <property type="entry name" value="REC"/>
    <property type="match status" value="1"/>
</dbReference>
<reference evidence="16 17" key="1">
    <citation type="submission" date="2019-07" db="EMBL/GenBank/DDBJ databases">
        <title>Draft Genome Sequences of Bacteroides pyogenes Strains Isolated from the Uterus Holstein Dairy Cows with Metritis.</title>
        <authorList>
            <person name="Cunha F."/>
            <person name="Galvao K.N."/>
            <person name="Jeon S.J."/>
            <person name="Jeong K.C."/>
        </authorList>
    </citation>
    <scope>NUCLEOTIDE SEQUENCE [LARGE SCALE GENOMIC DNA]</scope>
    <source>
        <strain evidence="16 17">KG-31</strain>
    </source>
</reference>
<evidence type="ECO:0000256" key="9">
    <source>
        <dbReference type="ARBA" id="ARBA00023015"/>
    </source>
</evidence>
<dbReference type="CDD" id="cd00082">
    <property type="entry name" value="HisKA"/>
    <property type="match status" value="1"/>
</dbReference>
<feature type="domain" description="HTH araC/xylS-type" evidence="13">
    <location>
        <begin position="1228"/>
        <end position="1328"/>
    </location>
</feature>
<dbReference type="GO" id="GO:0005524">
    <property type="term" value="F:ATP binding"/>
    <property type="evidence" value="ECO:0007669"/>
    <property type="project" value="UniProtKB-KW"/>
</dbReference>
<dbReference type="Pfam" id="PF00072">
    <property type="entry name" value="Response_reg"/>
    <property type="match status" value="1"/>
</dbReference>
<dbReference type="SMART" id="SM00342">
    <property type="entry name" value="HTH_ARAC"/>
    <property type="match status" value="1"/>
</dbReference>
<keyword evidence="17" id="KW-1185">Reference proteome</keyword>
<dbReference type="InterPro" id="IPR005467">
    <property type="entry name" value="His_kinase_dom"/>
</dbReference>
<keyword evidence="12" id="KW-1133">Transmembrane helix</keyword>
<feature type="modified residue" description="4-aspartylphosphate" evidence="11">
    <location>
        <position position="1129"/>
    </location>
</feature>
<dbReference type="InterPro" id="IPR011123">
    <property type="entry name" value="Y_Y_Y"/>
</dbReference>
<evidence type="ECO:0000256" key="5">
    <source>
        <dbReference type="ARBA" id="ARBA00022741"/>
    </source>
</evidence>
<evidence type="ECO:0000256" key="11">
    <source>
        <dbReference type="PROSITE-ProRule" id="PRU00169"/>
    </source>
</evidence>
<dbReference type="PRINTS" id="PR00344">
    <property type="entry name" value="BCTRLSENSOR"/>
</dbReference>
<dbReference type="SUPFAM" id="SSF46689">
    <property type="entry name" value="Homeodomain-like"/>
    <property type="match status" value="1"/>
</dbReference>
<dbReference type="Proteomes" id="UP000324383">
    <property type="component" value="Unassembled WGS sequence"/>
</dbReference>
<dbReference type="Gene3D" id="3.40.50.2300">
    <property type="match status" value="1"/>
</dbReference>
<keyword evidence="4" id="KW-0808">Transferase</keyword>
<name>A0A5D3EH99_9BACE</name>
<dbReference type="GO" id="GO:0000155">
    <property type="term" value="F:phosphorelay sensor kinase activity"/>
    <property type="evidence" value="ECO:0007669"/>
    <property type="project" value="InterPro"/>
</dbReference>
<evidence type="ECO:0000259" key="14">
    <source>
        <dbReference type="PROSITE" id="PS50109"/>
    </source>
</evidence>
<comment type="caution">
    <text evidence="16">The sequence shown here is derived from an EMBL/GenBank/DDBJ whole genome shotgun (WGS) entry which is preliminary data.</text>
</comment>
<dbReference type="InterPro" id="IPR036890">
    <property type="entry name" value="HATPase_C_sf"/>
</dbReference>
<evidence type="ECO:0000256" key="6">
    <source>
        <dbReference type="ARBA" id="ARBA00022777"/>
    </source>
</evidence>
<keyword evidence="6 16" id="KW-0418">Kinase</keyword>
<dbReference type="InterPro" id="IPR003661">
    <property type="entry name" value="HisK_dim/P_dom"/>
</dbReference>
<dbReference type="RefSeq" id="WP_027325509.1">
    <property type="nucleotide sequence ID" value="NZ_JAXECT010000030.1"/>
</dbReference>
<protein>
    <recommendedName>
        <fullName evidence="2">histidine kinase</fullName>
        <ecNumber evidence="2">2.7.13.3</ecNumber>
    </recommendedName>
</protein>
<organism evidence="16 17">
    <name type="scientific">Bacteroides pyogenes</name>
    <dbReference type="NCBI Taxonomy" id="310300"/>
    <lineage>
        <taxon>Bacteria</taxon>
        <taxon>Pseudomonadati</taxon>
        <taxon>Bacteroidota</taxon>
        <taxon>Bacteroidia</taxon>
        <taxon>Bacteroidales</taxon>
        <taxon>Bacteroidaceae</taxon>
        <taxon>Bacteroides</taxon>
    </lineage>
</organism>
<evidence type="ECO:0000256" key="12">
    <source>
        <dbReference type="SAM" id="Phobius"/>
    </source>
</evidence>
<feature type="domain" description="Response regulatory" evidence="15">
    <location>
        <begin position="1081"/>
        <end position="1196"/>
    </location>
</feature>
<dbReference type="SMART" id="SM00388">
    <property type="entry name" value="HisKA"/>
    <property type="match status" value="1"/>
</dbReference>
<keyword evidence="3 11" id="KW-0597">Phosphoprotein</keyword>
<dbReference type="PROSITE" id="PS01124">
    <property type="entry name" value="HTH_ARAC_FAMILY_2"/>
    <property type="match status" value="1"/>
</dbReference>
<dbReference type="SMART" id="SM00387">
    <property type="entry name" value="HATPase_c"/>
    <property type="match status" value="1"/>
</dbReference>
<dbReference type="Gene3D" id="2.60.40.10">
    <property type="entry name" value="Immunoglobulins"/>
    <property type="match status" value="1"/>
</dbReference>
<dbReference type="Pfam" id="PF07495">
    <property type="entry name" value="Y_Y_Y"/>
    <property type="match status" value="1"/>
</dbReference>
<dbReference type="FunFam" id="3.40.50.2300:FF:000138">
    <property type="entry name" value="Two-component system sensor histidine kinase/response regulator"/>
    <property type="match status" value="1"/>
</dbReference>
<keyword evidence="12" id="KW-0812">Transmembrane</keyword>
<dbReference type="InterPro" id="IPR001789">
    <property type="entry name" value="Sig_transdc_resp-reg_receiver"/>
</dbReference>
<dbReference type="InterPro" id="IPR011110">
    <property type="entry name" value="Reg_prop"/>
</dbReference>
<dbReference type="Gene3D" id="1.10.10.60">
    <property type="entry name" value="Homeodomain-like"/>
    <property type="match status" value="1"/>
</dbReference>
<dbReference type="InterPro" id="IPR013783">
    <property type="entry name" value="Ig-like_fold"/>
</dbReference>
<evidence type="ECO:0000256" key="8">
    <source>
        <dbReference type="ARBA" id="ARBA00023012"/>
    </source>
</evidence>
<dbReference type="InterPro" id="IPR015943">
    <property type="entry name" value="WD40/YVTN_repeat-like_dom_sf"/>
</dbReference>
<dbReference type="FunFam" id="1.10.10.60:FF:000284">
    <property type="entry name" value="Two-component system sensor histidine kinase/response regulator"/>
    <property type="match status" value="1"/>
</dbReference>
<evidence type="ECO:0000256" key="1">
    <source>
        <dbReference type="ARBA" id="ARBA00000085"/>
    </source>
</evidence>
<dbReference type="InterPro" id="IPR004358">
    <property type="entry name" value="Sig_transdc_His_kin-like_C"/>
</dbReference>
<keyword evidence="8" id="KW-0902">Two-component regulatory system</keyword>
<dbReference type="InterPro" id="IPR009057">
    <property type="entry name" value="Homeodomain-like_sf"/>
</dbReference>
<dbReference type="SUPFAM" id="SSF63829">
    <property type="entry name" value="Calcium-dependent phosphotriesterase"/>
    <property type="match status" value="3"/>
</dbReference>
<dbReference type="Gene3D" id="2.130.10.10">
    <property type="entry name" value="YVTN repeat-like/Quinoprotein amine dehydrogenase"/>
    <property type="match status" value="2"/>
</dbReference>
<evidence type="ECO:0000256" key="2">
    <source>
        <dbReference type="ARBA" id="ARBA00012438"/>
    </source>
</evidence>
<dbReference type="GO" id="GO:0043565">
    <property type="term" value="F:sequence-specific DNA binding"/>
    <property type="evidence" value="ECO:0007669"/>
    <property type="project" value="InterPro"/>
</dbReference>
<dbReference type="PROSITE" id="PS50110">
    <property type="entry name" value="RESPONSE_REGULATORY"/>
    <property type="match status" value="1"/>
</dbReference>